<comment type="caution">
    <text evidence="1">The sequence shown here is derived from an EMBL/GenBank/DDBJ whole genome shotgun (WGS) entry which is preliminary data.</text>
</comment>
<dbReference type="AlphaFoldDB" id="A0A8J4F8G8"/>
<organism evidence="1 2">
    <name type="scientific">Volvox africanus</name>
    <dbReference type="NCBI Taxonomy" id="51714"/>
    <lineage>
        <taxon>Eukaryota</taxon>
        <taxon>Viridiplantae</taxon>
        <taxon>Chlorophyta</taxon>
        <taxon>core chlorophytes</taxon>
        <taxon>Chlorophyceae</taxon>
        <taxon>CS clade</taxon>
        <taxon>Chlamydomonadales</taxon>
        <taxon>Volvocaceae</taxon>
        <taxon>Volvox</taxon>
    </lineage>
</organism>
<dbReference type="Gene3D" id="3.30.110.20">
    <property type="entry name" value="Alba-like domain"/>
    <property type="match status" value="1"/>
</dbReference>
<evidence type="ECO:0000313" key="1">
    <source>
        <dbReference type="EMBL" id="GIL61601.1"/>
    </source>
</evidence>
<reference evidence="1" key="1">
    <citation type="journal article" date="2021" name="Proc. Natl. Acad. Sci. U.S.A.">
        <title>Three genomes in the algal genus Volvox reveal the fate of a haploid sex-determining region after a transition to homothallism.</title>
        <authorList>
            <person name="Yamamoto K."/>
            <person name="Hamaji T."/>
            <person name="Kawai-Toyooka H."/>
            <person name="Matsuzaki R."/>
            <person name="Takahashi F."/>
            <person name="Nishimura Y."/>
            <person name="Kawachi M."/>
            <person name="Noguchi H."/>
            <person name="Minakuchi Y."/>
            <person name="Umen J.G."/>
            <person name="Toyoda A."/>
            <person name="Nozaki H."/>
        </authorList>
    </citation>
    <scope>NUCLEOTIDE SEQUENCE</scope>
    <source>
        <strain evidence="1">NIES-3780</strain>
    </source>
</reference>
<gene>
    <name evidence="1" type="ORF">Vafri_16033</name>
</gene>
<sequence>MVTVAEILKKEGWAVEKSLRTGLETLESEGEQRSMSKPKMEVVLGKSSVEVSEEEVAEVFSFFVSFCSSSSSPRVSPLPRSGVRSLHPFLVAGRTNHTSHTPRRVRPTAC</sequence>
<dbReference type="InterPro" id="IPR036882">
    <property type="entry name" value="Alba-like_dom_sf"/>
</dbReference>
<protein>
    <submittedName>
        <fullName evidence="1">Uncharacterized protein</fullName>
    </submittedName>
</protein>
<name>A0A8J4F8G8_9CHLO</name>
<dbReference type="Proteomes" id="UP000747399">
    <property type="component" value="Unassembled WGS sequence"/>
</dbReference>
<keyword evidence="2" id="KW-1185">Reference proteome</keyword>
<proteinExistence type="predicted"/>
<evidence type="ECO:0000313" key="2">
    <source>
        <dbReference type="Proteomes" id="UP000747399"/>
    </source>
</evidence>
<dbReference type="GO" id="GO:0003676">
    <property type="term" value="F:nucleic acid binding"/>
    <property type="evidence" value="ECO:0007669"/>
    <property type="project" value="InterPro"/>
</dbReference>
<dbReference type="EMBL" id="BNCO01000046">
    <property type="protein sequence ID" value="GIL61601.1"/>
    <property type="molecule type" value="Genomic_DNA"/>
</dbReference>
<accession>A0A8J4F8G8</accession>